<gene>
    <name evidence="2" type="ORF">HOP12_07735</name>
</gene>
<evidence type="ECO:0000313" key="3">
    <source>
        <dbReference type="Proteomes" id="UP000580839"/>
    </source>
</evidence>
<sequence length="189" mass="20615">MSATQAVLGSFAQAWIESRSADPAAVSALAIARSRLADGVALRSLRRMRVIELRGSQRPPALIAERLHESSQFYNPFKESCTLRSASTDAVPLNGEEVVLLVTERGAARRAGAERWWAQREHEAIEVREAVAWILAFDAEVGEAAETLANRLADLRGRGSGLLCNPHSQELRSATRRPPVPWIDGTPAP</sequence>
<comment type="caution">
    <text evidence="2">The sequence shown here is derived from an EMBL/GenBank/DDBJ whole genome shotgun (WGS) entry which is preliminary data.</text>
</comment>
<proteinExistence type="predicted"/>
<dbReference type="EMBL" id="JABFRW010000088">
    <property type="protein sequence ID" value="NOT34045.1"/>
    <property type="molecule type" value="Genomic_DNA"/>
</dbReference>
<organism evidence="2 3">
    <name type="scientific">Eiseniibacteriota bacterium</name>
    <dbReference type="NCBI Taxonomy" id="2212470"/>
    <lineage>
        <taxon>Bacteria</taxon>
        <taxon>Candidatus Eiseniibacteriota</taxon>
    </lineage>
</organism>
<evidence type="ECO:0000256" key="1">
    <source>
        <dbReference type="SAM" id="MobiDB-lite"/>
    </source>
</evidence>
<feature type="region of interest" description="Disordered" evidence="1">
    <location>
        <begin position="166"/>
        <end position="189"/>
    </location>
</feature>
<protein>
    <submittedName>
        <fullName evidence="2">Uncharacterized protein</fullName>
    </submittedName>
</protein>
<dbReference type="AlphaFoldDB" id="A0A849SQ09"/>
<evidence type="ECO:0000313" key="2">
    <source>
        <dbReference type="EMBL" id="NOT34045.1"/>
    </source>
</evidence>
<name>A0A849SQ09_UNCEI</name>
<reference evidence="2 3" key="1">
    <citation type="submission" date="2020-04" db="EMBL/GenBank/DDBJ databases">
        <title>Metagenomic profiling of ammonia- and methane-oxidizing microorganisms in a Dutch drinking water treatment plant.</title>
        <authorList>
            <person name="Poghosyan L."/>
            <person name="Leucker S."/>
        </authorList>
    </citation>
    <scope>NUCLEOTIDE SEQUENCE [LARGE SCALE GENOMIC DNA]</scope>
    <source>
        <strain evidence="2">S-RSF-IL-03</strain>
    </source>
</reference>
<accession>A0A849SQ09</accession>
<dbReference type="Proteomes" id="UP000580839">
    <property type="component" value="Unassembled WGS sequence"/>
</dbReference>